<dbReference type="Proteomes" id="UP000253606">
    <property type="component" value="Chromosome"/>
</dbReference>
<dbReference type="EMBL" id="CP030840">
    <property type="protein sequence ID" value="AXC10382.1"/>
    <property type="molecule type" value="Genomic_DNA"/>
</dbReference>
<protein>
    <submittedName>
        <fullName evidence="1">Uncharacterized protein</fullName>
    </submittedName>
</protein>
<keyword evidence="2" id="KW-1185">Reference proteome</keyword>
<dbReference type="AlphaFoldDB" id="A0A2Z5FUH3"/>
<reference evidence="1 2" key="1">
    <citation type="journal article" date="2018" name="Front. Microbiol.">
        <title>Hydrolytic Capabilities as a Key to Environmental Success: Chitinolytic and Cellulolytic Acidobacteria From Acidic Sub-arctic Soils and Boreal Peatlands.</title>
        <authorList>
            <person name="Belova S.E."/>
            <person name="Ravin N.V."/>
            <person name="Pankratov T.A."/>
            <person name="Rakitin A.L."/>
            <person name="Ivanova A.A."/>
            <person name="Beletsky A.V."/>
            <person name="Mardanov A.V."/>
            <person name="Sinninghe Damste J.S."/>
            <person name="Dedysh S.N."/>
        </authorList>
    </citation>
    <scope>NUCLEOTIDE SEQUENCE [LARGE SCALE GENOMIC DNA]</scope>
    <source>
        <strain evidence="1 2">SBC82</strain>
    </source>
</reference>
<name>A0A2Z5FUH3_9BACT</name>
<dbReference type="KEGG" id="abas:ACPOL_1031"/>
<gene>
    <name evidence="1" type="ORF">ACPOL_1031</name>
</gene>
<accession>A0A2Z5FUH3</accession>
<proteinExistence type="predicted"/>
<evidence type="ECO:0000313" key="2">
    <source>
        <dbReference type="Proteomes" id="UP000253606"/>
    </source>
</evidence>
<organism evidence="1 2">
    <name type="scientific">Acidisarcina polymorpha</name>
    <dbReference type="NCBI Taxonomy" id="2211140"/>
    <lineage>
        <taxon>Bacteria</taxon>
        <taxon>Pseudomonadati</taxon>
        <taxon>Acidobacteriota</taxon>
        <taxon>Terriglobia</taxon>
        <taxon>Terriglobales</taxon>
        <taxon>Acidobacteriaceae</taxon>
        <taxon>Acidisarcina</taxon>
    </lineage>
</organism>
<evidence type="ECO:0000313" key="1">
    <source>
        <dbReference type="EMBL" id="AXC10382.1"/>
    </source>
</evidence>
<sequence>MQVLRVFSGKTCGLGLRSPVTLLLFSSNQLSVVFGSAGAVGCCGST</sequence>